<dbReference type="GO" id="GO:0005829">
    <property type="term" value="C:cytosol"/>
    <property type="evidence" value="ECO:0007669"/>
    <property type="project" value="TreeGrafter"/>
</dbReference>
<dbReference type="GO" id="GO:0019546">
    <property type="term" value="P:L-arginine deiminase pathway"/>
    <property type="evidence" value="ECO:0007669"/>
    <property type="project" value="TreeGrafter"/>
</dbReference>
<dbReference type="Gene3D" id="3.40.1160.10">
    <property type="entry name" value="Acetylglutamate kinase-like"/>
    <property type="match status" value="1"/>
</dbReference>
<protein>
    <recommendedName>
        <fullName evidence="4">Carbamate kinase</fullName>
    </recommendedName>
</protein>
<dbReference type="PANTHER" id="PTHR30409">
    <property type="entry name" value="CARBAMATE KINASE"/>
    <property type="match status" value="1"/>
</dbReference>
<dbReference type="Proteomes" id="UP000011721">
    <property type="component" value="Chromosome"/>
</dbReference>
<dbReference type="CDD" id="cd04235">
    <property type="entry name" value="AAK_CK"/>
    <property type="match status" value="1"/>
</dbReference>
<evidence type="ECO:0000259" key="5">
    <source>
        <dbReference type="Pfam" id="PF00696"/>
    </source>
</evidence>
<accession>M1P315</accession>
<dbReference type="RefSeq" id="WP_015403560.1">
    <property type="nucleotide sequence ID" value="NC_020304.1"/>
</dbReference>
<evidence type="ECO:0000313" key="6">
    <source>
        <dbReference type="EMBL" id="AGF77868.1"/>
    </source>
</evidence>
<comment type="similarity">
    <text evidence="1 4">Belongs to the carbamate kinase family.</text>
</comment>
<dbReference type="SUPFAM" id="SSF53633">
    <property type="entry name" value="Carbamate kinase-like"/>
    <property type="match status" value="1"/>
</dbReference>
<reference evidence="7" key="1">
    <citation type="journal article" date="2013" name="Stand. Genomic Sci.">
        <title>Complete genome sequence of Desulfocapsa sulfexigens, a marine deltaproteobacterium specialized in disproportionating inorganic sulfur compounds.</title>
        <authorList>
            <person name="Finster K.W."/>
            <person name="Kjeldsen K.U."/>
            <person name="Kube M."/>
            <person name="Reinhardt R."/>
            <person name="Mussmann M."/>
            <person name="Amann R."/>
            <person name="Schreiber L."/>
        </authorList>
    </citation>
    <scope>NUCLEOTIDE SEQUENCE [LARGE SCALE GENOMIC DNA]</scope>
    <source>
        <strain evidence="7">DSM 10523 / SB164P1</strain>
    </source>
</reference>
<dbReference type="Pfam" id="PF00696">
    <property type="entry name" value="AA_kinase"/>
    <property type="match status" value="1"/>
</dbReference>
<dbReference type="PANTHER" id="PTHR30409:SF1">
    <property type="entry name" value="CARBAMATE KINASE-RELATED"/>
    <property type="match status" value="1"/>
</dbReference>
<sequence length="316" mass="34157">MRKKLAVIAIGGNSLIKHRSKQTVEDQYHAICETMTHLVDLVEMGYQLLITHGNGPQVGFIMLRSEIAREQVGLHIVPLSSCVADTQGAIGLQIQQALTDELWKRGLAAKAVTLVTQVEVSPLDPGFVLPDKPIGEFYSEEQLTKLREQHPEWILKQDANRGYRRVVASPIPLKIVEEEAVIALLENDFHVIAAGGGGVPVVRSDIGLTSVDAVIDKDKTAALLAGNLHAPLLVISTAVEQVMLNFGTAAEQSLGEVQMVEMEKYLHAGHFAPGSMAPKIEAAIAFIKNGGERVIITSPENIGEAIRHGKGTQIVP</sequence>
<keyword evidence="7" id="KW-1185">Reference proteome</keyword>
<dbReference type="PRINTS" id="PR01469">
    <property type="entry name" value="CARBMTKINASE"/>
</dbReference>
<evidence type="ECO:0000256" key="4">
    <source>
        <dbReference type="PIRNR" id="PIRNR000723"/>
    </source>
</evidence>
<dbReference type="EMBL" id="CP003985">
    <property type="protein sequence ID" value="AGF77868.1"/>
    <property type="molecule type" value="Genomic_DNA"/>
</dbReference>
<keyword evidence="3 4" id="KW-0418">Kinase</keyword>
<dbReference type="NCBIfam" id="NF009007">
    <property type="entry name" value="PRK12352.1"/>
    <property type="match status" value="1"/>
</dbReference>
<dbReference type="PIRSF" id="PIRSF000723">
    <property type="entry name" value="Carbamate_kin"/>
    <property type="match status" value="1"/>
</dbReference>
<dbReference type="InterPro" id="IPR036393">
    <property type="entry name" value="AceGlu_kinase-like_sf"/>
</dbReference>
<feature type="domain" description="Aspartate/glutamate/uridylate kinase" evidence="5">
    <location>
        <begin position="4"/>
        <end position="298"/>
    </location>
</feature>
<dbReference type="eggNOG" id="COG0549">
    <property type="taxonomic scope" value="Bacteria"/>
</dbReference>
<dbReference type="HOGENOM" id="CLU_076278_0_0_7"/>
<evidence type="ECO:0000256" key="3">
    <source>
        <dbReference type="ARBA" id="ARBA00022777"/>
    </source>
</evidence>
<dbReference type="InterPro" id="IPR001048">
    <property type="entry name" value="Asp/Glu/Uridylate_kinase"/>
</dbReference>
<dbReference type="PATRIC" id="fig|1167006.5.peg.1439"/>
<name>M1P315_DESSD</name>
<dbReference type="AlphaFoldDB" id="M1P315"/>
<dbReference type="FunFam" id="3.40.1160.10:FF:000007">
    <property type="entry name" value="Carbamate kinase"/>
    <property type="match status" value="1"/>
</dbReference>
<evidence type="ECO:0000313" key="7">
    <source>
        <dbReference type="Proteomes" id="UP000011721"/>
    </source>
</evidence>
<gene>
    <name evidence="6" type="ordered locus">UWK_01307</name>
</gene>
<dbReference type="KEGG" id="dsf:UWK_01307"/>
<evidence type="ECO:0000256" key="2">
    <source>
        <dbReference type="ARBA" id="ARBA00022679"/>
    </source>
</evidence>
<dbReference type="InterPro" id="IPR003964">
    <property type="entry name" value="Carb_kinase"/>
</dbReference>
<keyword evidence="2 4" id="KW-0808">Transferase</keyword>
<organism evidence="6 7">
    <name type="scientific">Desulfocapsa sulfexigens (strain DSM 10523 / SB164P1)</name>
    <dbReference type="NCBI Taxonomy" id="1167006"/>
    <lineage>
        <taxon>Bacteria</taxon>
        <taxon>Pseudomonadati</taxon>
        <taxon>Thermodesulfobacteriota</taxon>
        <taxon>Desulfobulbia</taxon>
        <taxon>Desulfobulbales</taxon>
        <taxon>Desulfocapsaceae</taxon>
        <taxon>Desulfocapsa</taxon>
    </lineage>
</organism>
<dbReference type="GO" id="GO:0008804">
    <property type="term" value="F:carbamate kinase activity"/>
    <property type="evidence" value="ECO:0007669"/>
    <property type="project" value="InterPro"/>
</dbReference>
<evidence type="ECO:0000256" key="1">
    <source>
        <dbReference type="ARBA" id="ARBA00011066"/>
    </source>
</evidence>
<proteinExistence type="inferred from homology"/>
<dbReference type="STRING" id="1167006.UWK_01307"/>